<dbReference type="HOGENOM" id="CLU_529688_0_0_2"/>
<dbReference type="Proteomes" id="UP000002408">
    <property type="component" value="Chromosome"/>
</dbReference>
<evidence type="ECO:0000259" key="1">
    <source>
        <dbReference type="SMART" id="SM00849"/>
    </source>
</evidence>
<dbReference type="InterPro" id="IPR001279">
    <property type="entry name" value="Metallo-B-lactamas"/>
</dbReference>
<feature type="domain" description="Metallo-beta-lactamase" evidence="1">
    <location>
        <begin position="254"/>
        <end position="483"/>
    </location>
</feature>
<gene>
    <name evidence="2" type="ordered locus">Mboo_1198</name>
</gene>
<dbReference type="PANTHER" id="PTHR42951">
    <property type="entry name" value="METALLO-BETA-LACTAMASE DOMAIN-CONTAINING"/>
    <property type="match status" value="1"/>
</dbReference>
<dbReference type="RefSeq" id="WP_012106747.1">
    <property type="nucleotide sequence ID" value="NC_009712.1"/>
</dbReference>
<organism evidence="2 3">
    <name type="scientific">Methanoregula boonei (strain DSM 21154 / JCM 14090 / 6A8)</name>
    <dbReference type="NCBI Taxonomy" id="456442"/>
    <lineage>
        <taxon>Archaea</taxon>
        <taxon>Methanobacteriati</taxon>
        <taxon>Methanobacteriota</taxon>
        <taxon>Stenosarchaea group</taxon>
        <taxon>Methanomicrobia</taxon>
        <taxon>Methanomicrobiales</taxon>
        <taxon>Methanoregulaceae</taxon>
        <taxon>Methanoregula</taxon>
    </lineage>
</organism>
<dbReference type="Gene3D" id="3.60.15.10">
    <property type="entry name" value="Ribonuclease Z/Hydroxyacylglutathione hydrolase-like"/>
    <property type="match status" value="1"/>
</dbReference>
<name>A7I7K5_METB6</name>
<dbReference type="eggNOG" id="arCOG00527">
    <property type="taxonomic scope" value="Archaea"/>
</dbReference>
<dbReference type="EMBL" id="CP000780">
    <property type="protein sequence ID" value="ABS55716.1"/>
    <property type="molecule type" value="Genomic_DNA"/>
</dbReference>
<keyword evidence="3" id="KW-1185">Reference proteome</keyword>
<protein>
    <submittedName>
        <fullName evidence="2">Beta-lactamase domain protein</fullName>
    </submittedName>
</protein>
<evidence type="ECO:0000313" key="2">
    <source>
        <dbReference type="EMBL" id="ABS55716.1"/>
    </source>
</evidence>
<evidence type="ECO:0000313" key="3">
    <source>
        <dbReference type="Proteomes" id="UP000002408"/>
    </source>
</evidence>
<dbReference type="CDD" id="cd02116">
    <property type="entry name" value="ACT"/>
    <property type="match status" value="1"/>
</dbReference>
<dbReference type="Pfam" id="PF00753">
    <property type="entry name" value="Lactamase_B"/>
    <property type="match status" value="1"/>
</dbReference>
<dbReference type="GeneID" id="5411346"/>
<sequence length="509" mass="56209">MTAPSARKFGFIAHMPDEPGSLEQAAQVITRYNGNINRIQYDRRIDPCTVFYEVTSTEEEYARITGDLADIGYLQTSLQPVSFLKFFVHLPHAPGSLHRFLKFTTESGANIGFIDFDDTGRFPDRLTVSLNLEDPAAVENLLDQLKSRYHLEILEYDTTGKHLDDTVFYVKFAQEIRDLIGESENEFLLSFLADTNHIAQELMNRGNNPRQVFDSVLLTGRTLRATTGKNFYADVQKIQITPAVSLFCFQLPCGGSIYVLFSGKEALMIDTGYGIYHDDVMAMFSSFGLGEEGNFTGLVITHADADHCGGGGFFSAGAVMHTGTRDIIKTNNRAYGSRSEHSVLESFYTKMINCFSRFNPPGNVTCLQKAGTSVQSIFPVLGSVAIAGIRLEILEGLGGHTHGQIYLYSREEGLLFTADAVINFSSLTPERASYSSLADFLVSSVNVDSDLARRERKALLELATETDRELARKGKRCLICGGHGAVSVLDKGRLVPCGEITRYQIPDAP</sequence>
<dbReference type="AlphaFoldDB" id="A7I7K5"/>
<reference evidence="3" key="1">
    <citation type="journal article" date="2015" name="Microbiology">
        <title>Genome of Methanoregula boonei 6A8 reveals adaptations to oligotrophic peatland environments.</title>
        <authorList>
            <person name="Braeuer S."/>
            <person name="Cadillo-Quiroz H."/>
            <person name="Kyrpides N."/>
            <person name="Woyke T."/>
            <person name="Goodwin L."/>
            <person name="Detter C."/>
            <person name="Podell S."/>
            <person name="Yavitt J.B."/>
            <person name="Zinder S.H."/>
        </authorList>
    </citation>
    <scope>NUCLEOTIDE SEQUENCE [LARGE SCALE GENOMIC DNA]</scope>
    <source>
        <strain evidence="3">DSM 21154 / JCM 14090 / 6A8</strain>
    </source>
</reference>
<dbReference type="STRING" id="456442.Mboo_1198"/>
<dbReference type="InterPro" id="IPR050855">
    <property type="entry name" value="NDM-1-like"/>
</dbReference>
<dbReference type="PANTHER" id="PTHR42951:SF14">
    <property type="entry name" value="METALLO-BETA-LACTAMASE SUPERFAMILY PROTEIN"/>
    <property type="match status" value="1"/>
</dbReference>
<dbReference type="OrthoDB" id="197151at2157"/>
<accession>A7I7K5</accession>
<dbReference type="KEGG" id="mbn:Mboo_1198"/>
<dbReference type="SMART" id="SM00849">
    <property type="entry name" value="Lactamase_B"/>
    <property type="match status" value="1"/>
</dbReference>
<proteinExistence type="predicted"/>
<dbReference type="InterPro" id="IPR036866">
    <property type="entry name" value="RibonucZ/Hydroxyglut_hydro"/>
</dbReference>
<dbReference type="SUPFAM" id="SSF56281">
    <property type="entry name" value="Metallo-hydrolase/oxidoreductase"/>
    <property type="match status" value="1"/>
</dbReference>